<evidence type="ECO:0000256" key="2">
    <source>
        <dbReference type="ARBA" id="ARBA00022722"/>
    </source>
</evidence>
<dbReference type="Gene3D" id="6.20.210.10">
    <property type="entry name" value="Nin one binding (NOB1), Zn-ribbon-like"/>
    <property type="match status" value="1"/>
</dbReference>
<feature type="domain" description="Nin one binding (NOB1) Zn-ribbon-like" evidence="10">
    <location>
        <begin position="318"/>
        <end position="389"/>
    </location>
</feature>
<evidence type="ECO:0000256" key="8">
    <source>
        <dbReference type="PIRSR" id="PIRSR037125-1"/>
    </source>
</evidence>
<dbReference type="GO" id="GO:0005737">
    <property type="term" value="C:cytoplasm"/>
    <property type="evidence" value="ECO:0007669"/>
    <property type="project" value="UniProtKB-ARBA"/>
</dbReference>
<dbReference type="FunFam" id="3.40.50.1010:FF:000020">
    <property type="entry name" value="20S-pre-rRNA D-site endonuclease NOB1"/>
    <property type="match status" value="1"/>
</dbReference>
<feature type="binding site" evidence="8">
    <location>
        <position position="346"/>
    </location>
    <ligand>
        <name>Zn(2+)</name>
        <dbReference type="ChEBI" id="CHEBI:29105"/>
    </ligand>
</feature>
<accession>A0AB34KNE0</accession>
<comment type="caution">
    <text evidence="12">The sequence shown here is derived from an EMBL/GenBank/DDBJ whole genome shotgun (WGS) entry which is preliminary data.</text>
</comment>
<dbReference type="GO" id="GO:0046872">
    <property type="term" value="F:metal ion binding"/>
    <property type="evidence" value="ECO:0007669"/>
    <property type="project" value="UniProtKB-UniRule"/>
</dbReference>
<feature type="compositionally biased region" description="Basic and acidic residues" evidence="9">
    <location>
        <begin position="177"/>
        <end position="188"/>
    </location>
</feature>
<protein>
    <recommendedName>
        <fullName evidence="7">20S-pre-rRNA D-site endonuclease NOB1</fullName>
    </recommendedName>
</protein>
<organism evidence="12 13">
    <name type="scientific">Cladosporium halotolerans</name>
    <dbReference type="NCBI Taxonomy" id="1052096"/>
    <lineage>
        <taxon>Eukaryota</taxon>
        <taxon>Fungi</taxon>
        <taxon>Dikarya</taxon>
        <taxon>Ascomycota</taxon>
        <taxon>Pezizomycotina</taxon>
        <taxon>Dothideomycetes</taxon>
        <taxon>Dothideomycetidae</taxon>
        <taxon>Cladosporiales</taxon>
        <taxon>Cladosporiaceae</taxon>
        <taxon>Cladosporium</taxon>
    </lineage>
</organism>
<dbReference type="Pfam" id="PF08772">
    <property type="entry name" value="Zn_ribbon_NOB1"/>
    <property type="match status" value="1"/>
</dbReference>
<evidence type="ECO:0000259" key="11">
    <source>
        <dbReference type="Pfam" id="PF17146"/>
    </source>
</evidence>
<feature type="binding site" evidence="8">
    <location>
        <position position="328"/>
    </location>
    <ligand>
        <name>Zn(2+)</name>
        <dbReference type="ChEBI" id="CHEBI:29105"/>
    </ligand>
</feature>
<feature type="compositionally biased region" description="Basic and acidic residues" evidence="9">
    <location>
        <begin position="420"/>
        <end position="432"/>
    </location>
</feature>
<feature type="compositionally biased region" description="Low complexity" evidence="9">
    <location>
        <begin position="157"/>
        <end position="176"/>
    </location>
</feature>
<sequence>MAEEDRKPVHTLVLDTGAIIKNEPSVSTLLAKSSSLTTVPAIISEIKDAATRSRVETLFMPFLSVRQPSPASMKFVTDFARRTGDLPVLSKPDLQIIALTYELEVERNGGDWRLRRTPGQKELNGPFPPKEGEAKEGEVKAEGEMKASGQAQEVPSTEGETAVATTETTEQVSPQEQEAKPEEPKEAEAGEQPKAAAETTAATTDASAEQSQEPEKEVTEALAQTSISEGASAQPQTDSKVDSAQNSAPSQEDSDSDSEGWITPANLKQKQAKDAQPAVADAYPQKTMEVAVLTTDFAMQNVIMQINLNLLSTSLMRIRHVRSVALRCQACFLVTKEMNKQFCPRCGKPTLTRVSCSTGNNGEFKVHLKKNFQYNSRGDRYSIPKAVAGAANGRVKGGGKGGWGNSLILAEDQKEYERALTKEKRSKERNLMDEDYLPGILTGDRNKSGGRIKVGAGRNVNSKKR</sequence>
<evidence type="ECO:0000313" key="12">
    <source>
        <dbReference type="EMBL" id="KAL1586542.1"/>
    </source>
</evidence>
<feature type="region of interest" description="Disordered" evidence="9">
    <location>
        <begin position="420"/>
        <end position="465"/>
    </location>
</feature>
<dbReference type="Pfam" id="PF17146">
    <property type="entry name" value="PIN_6"/>
    <property type="match status" value="1"/>
</dbReference>
<comment type="subcellular location">
    <subcellularLocation>
        <location evidence="7">Nucleus</location>
        <location evidence="7">Nucleolus</location>
    </subcellularLocation>
</comment>
<comment type="function">
    <text evidence="7">Required for the synthesis of 40S ribosome subunits. Has a role in processing 20S pre-rRNA into the mature 18S rRNA, where it is required for cleavage at the 3' end of the mature 18S rRNA (D-site). Accompanies the 20S pre-rRNA from the nucleus to the cytoplasm.</text>
</comment>
<name>A0AB34KNE0_9PEZI</name>
<feature type="region of interest" description="Disordered" evidence="9">
    <location>
        <begin position="112"/>
        <end position="262"/>
    </location>
</feature>
<feature type="compositionally biased region" description="Basic and acidic residues" evidence="9">
    <location>
        <begin position="130"/>
        <end position="145"/>
    </location>
</feature>
<dbReference type="SUPFAM" id="SSF144206">
    <property type="entry name" value="NOB1 zinc finger-like"/>
    <property type="match status" value="1"/>
</dbReference>
<dbReference type="Gene3D" id="3.40.50.1010">
    <property type="entry name" value="5'-nuclease"/>
    <property type="match status" value="1"/>
</dbReference>
<dbReference type="GeneID" id="96006641"/>
<dbReference type="GO" id="GO:0030490">
    <property type="term" value="P:maturation of SSU-rRNA"/>
    <property type="evidence" value="ECO:0007669"/>
    <property type="project" value="TreeGrafter"/>
</dbReference>
<keyword evidence="2" id="KW-0540">Nuclease</keyword>
<dbReference type="PANTHER" id="PTHR12814">
    <property type="entry name" value="RNA-BINDING PROTEIN NOB1"/>
    <property type="match status" value="1"/>
</dbReference>
<comment type="similarity">
    <text evidence="1 7">Belongs to the NOB1 family.</text>
</comment>
<evidence type="ECO:0000256" key="4">
    <source>
        <dbReference type="ARBA" id="ARBA00022801"/>
    </source>
</evidence>
<dbReference type="InterPro" id="IPR014881">
    <property type="entry name" value="NOB1_Zn-bd"/>
</dbReference>
<dbReference type="GO" id="GO:0016787">
    <property type="term" value="F:hydrolase activity"/>
    <property type="evidence" value="ECO:0007669"/>
    <property type="project" value="UniProtKB-KW"/>
</dbReference>
<feature type="domain" description="Ribonuclease PIN" evidence="11">
    <location>
        <begin position="12"/>
        <end position="103"/>
    </location>
</feature>
<proteinExistence type="inferred from homology"/>
<dbReference type="AlphaFoldDB" id="A0AB34KNE0"/>
<dbReference type="PIRSF" id="PIRSF037125">
    <property type="entry name" value="D-site_20S_pre-rRNA_nuclease"/>
    <property type="match status" value="1"/>
</dbReference>
<dbReference type="RefSeq" id="XP_069229647.1">
    <property type="nucleotide sequence ID" value="XM_069373803.1"/>
</dbReference>
<evidence type="ECO:0000256" key="9">
    <source>
        <dbReference type="SAM" id="MobiDB-lite"/>
    </source>
</evidence>
<dbReference type="InterPro" id="IPR039907">
    <property type="entry name" value="NOB1"/>
</dbReference>
<evidence type="ECO:0000256" key="5">
    <source>
        <dbReference type="ARBA" id="ARBA00022833"/>
    </source>
</evidence>
<dbReference type="InterPro" id="IPR033411">
    <property type="entry name" value="Ribonuclease_PIN"/>
</dbReference>
<keyword evidence="5 7" id="KW-0862">Zinc</keyword>
<dbReference type="InterPro" id="IPR036283">
    <property type="entry name" value="NOB1_Zf-like_sf"/>
</dbReference>
<dbReference type="InterPro" id="IPR017117">
    <property type="entry name" value="Nob1_euk"/>
</dbReference>
<keyword evidence="3 7" id="KW-0479">Metal-binding</keyword>
<keyword evidence="6 7" id="KW-0539">Nucleus</keyword>
<dbReference type="GO" id="GO:0004521">
    <property type="term" value="F:RNA endonuclease activity"/>
    <property type="evidence" value="ECO:0007669"/>
    <property type="project" value="UniProtKB-UniRule"/>
</dbReference>
<dbReference type="GO" id="GO:0030688">
    <property type="term" value="C:preribosome, small subunit precursor"/>
    <property type="evidence" value="ECO:0007669"/>
    <property type="project" value="TreeGrafter"/>
</dbReference>
<keyword evidence="4" id="KW-0378">Hydrolase</keyword>
<dbReference type="CDD" id="cd09876">
    <property type="entry name" value="PIN_Nob1-like"/>
    <property type="match status" value="1"/>
</dbReference>
<gene>
    <name evidence="12" type="ORF">WHR41_05198</name>
</gene>
<dbReference type="PANTHER" id="PTHR12814:SF2">
    <property type="entry name" value="RNA-BINDING PROTEIN NOB1"/>
    <property type="match status" value="1"/>
</dbReference>
<feature type="binding site" evidence="8">
    <location>
        <position position="343"/>
    </location>
    <ligand>
        <name>Zn(2+)</name>
        <dbReference type="ChEBI" id="CHEBI:29105"/>
    </ligand>
</feature>
<reference evidence="12 13" key="1">
    <citation type="journal article" date="2020" name="Microbiol. Resour. Announc.">
        <title>Draft Genome Sequence of a Cladosporium Species Isolated from the Mesophotic Ascidian Didemnum maculosum.</title>
        <authorList>
            <person name="Gioti A."/>
            <person name="Siaperas R."/>
            <person name="Nikolaivits E."/>
            <person name="Le Goff G."/>
            <person name="Ouazzani J."/>
            <person name="Kotoulas G."/>
            <person name="Topakas E."/>
        </authorList>
    </citation>
    <scope>NUCLEOTIDE SEQUENCE [LARGE SCALE GENOMIC DNA]</scope>
    <source>
        <strain evidence="12 13">TM138-S3</strain>
    </source>
</reference>
<evidence type="ECO:0000256" key="6">
    <source>
        <dbReference type="ARBA" id="ARBA00023242"/>
    </source>
</evidence>
<evidence type="ECO:0000313" key="13">
    <source>
        <dbReference type="Proteomes" id="UP000803884"/>
    </source>
</evidence>
<dbReference type="Proteomes" id="UP000803884">
    <property type="component" value="Unassembled WGS sequence"/>
</dbReference>
<evidence type="ECO:0000256" key="1">
    <source>
        <dbReference type="ARBA" id="ARBA00005858"/>
    </source>
</evidence>
<feature type="compositionally biased region" description="Polar residues" evidence="9">
    <location>
        <begin position="222"/>
        <end position="251"/>
    </location>
</feature>
<evidence type="ECO:0000256" key="3">
    <source>
        <dbReference type="ARBA" id="ARBA00022723"/>
    </source>
</evidence>
<evidence type="ECO:0000259" key="10">
    <source>
        <dbReference type="Pfam" id="PF08772"/>
    </source>
</evidence>
<dbReference type="GO" id="GO:0005730">
    <property type="term" value="C:nucleolus"/>
    <property type="evidence" value="ECO:0007669"/>
    <property type="project" value="UniProtKB-SubCell"/>
</dbReference>
<dbReference type="EMBL" id="JAAQHG020000014">
    <property type="protein sequence ID" value="KAL1586542.1"/>
    <property type="molecule type" value="Genomic_DNA"/>
</dbReference>
<feature type="binding site" evidence="8">
    <location>
        <position position="331"/>
    </location>
    <ligand>
        <name>Zn(2+)</name>
        <dbReference type="ChEBI" id="CHEBI:29105"/>
    </ligand>
</feature>
<evidence type="ECO:0000256" key="7">
    <source>
        <dbReference type="PIRNR" id="PIRNR037125"/>
    </source>
</evidence>
<keyword evidence="13" id="KW-1185">Reference proteome</keyword>
<feature type="compositionally biased region" description="Low complexity" evidence="9">
    <location>
        <begin position="190"/>
        <end position="211"/>
    </location>
</feature>